<proteinExistence type="predicted"/>
<evidence type="ECO:0000313" key="2">
    <source>
        <dbReference type="Proteomes" id="UP000191110"/>
    </source>
</evidence>
<organism evidence="1 2">
    <name type="scientific">Solemya pervernicosa gill symbiont</name>
    <dbReference type="NCBI Taxonomy" id="642797"/>
    <lineage>
        <taxon>Bacteria</taxon>
        <taxon>Pseudomonadati</taxon>
        <taxon>Pseudomonadota</taxon>
        <taxon>Gammaproteobacteria</taxon>
        <taxon>sulfur-oxidizing symbionts</taxon>
    </lineage>
</organism>
<dbReference type="Proteomes" id="UP000191110">
    <property type="component" value="Unassembled WGS sequence"/>
</dbReference>
<accession>A0A1T2L0V4</accession>
<dbReference type="AlphaFoldDB" id="A0A1T2L0V4"/>
<protein>
    <recommendedName>
        <fullName evidence="3">PqqD family protein</fullName>
    </recommendedName>
</protein>
<dbReference type="EMBL" id="MPRL01000075">
    <property type="protein sequence ID" value="OOZ38737.1"/>
    <property type="molecule type" value="Genomic_DNA"/>
</dbReference>
<dbReference type="Pfam" id="PF05402">
    <property type="entry name" value="PqqD"/>
    <property type="match status" value="1"/>
</dbReference>
<dbReference type="InterPro" id="IPR008792">
    <property type="entry name" value="PQQD"/>
</dbReference>
<comment type="caution">
    <text evidence="1">The sequence shown here is derived from an EMBL/GenBank/DDBJ whole genome shotgun (WGS) entry which is preliminary data.</text>
</comment>
<reference evidence="1 2" key="1">
    <citation type="submission" date="2016-11" db="EMBL/GenBank/DDBJ databases">
        <title>Mixed transmission modes and dynamic genome evolution in an obligate animal-bacterial symbiosis.</title>
        <authorList>
            <person name="Russell S.L."/>
            <person name="Corbett-Detig R.B."/>
            <person name="Cavanaugh C.M."/>
        </authorList>
    </citation>
    <scope>NUCLEOTIDE SEQUENCE [LARGE SCALE GENOMIC DNA]</scope>
    <source>
        <strain evidence="1">Sveles-Q1</strain>
    </source>
</reference>
<sequence>MSLDAVYITAGPDVVFEEFDGDLVVLNLTTGRYFGFNQAAGVIWRAMMESATPNEILASVAEHPVLNAEVMGGFVNRLVEFELLVVDPDGTSRTLESETVELLVAVAEVPTVESYDDLADLMVVDPIHDTDQAVGWPQTKQDG</sequence>
<gene>
    <name evidence="1" type="ORF">BOW53_14545</name>
</gene>
<name>A0A1T2L0V4_9GAMM</name>
<evidence type="ECO:0008006" key="3">
    <source>
        <dbReference type="Google" id="ProtNLM"/>
    </source>
</evidence>
<dbReference type="OrthoDB" id="8686088at2"/>
<keyword evidence="2" id="KW-1185">Reference proteome</keyword>
<dbReference type="RefSeq" id="WP_078484815.1">
    <property type="nucleotide sequence ID" value="NZ_MPRL01000075.1"/>
</dbReference>
<evidence type="ECO:0000313" key="1">
    <source>
        <dbReference type="EMBL" id="OOZ38737.1"/>
    </source>
</evidence>